<comment type="similarity">
    <text evidence="2">Belongs to the FAD-binding oxidoreductase/transferase type 4 family.</text>
</comment>
<dbReference type="Gene3D" id="3.30.465.10">
    <property type="match status" value="1"/>
</dbReference>
<protein>
    <submittedName>
        <fullName evidence="7">FAD-binding oxidoreductase</fullName>
    </submittedName>
</protein>
<organism evidence="7 8">
    <name type="scientific">Homoserinimonas hongtaonis</name>
    <dbReference type="NCBI Taxonomy" id="2079791"/>
    <lineage>
        <taxon>Bacteria</taxon>
        <taxon>Bacillati</taxon>
        <taxon>Actinomycetota</taxon>
        <taxon>Actinomycetes</taxon>
        <taxon>Micrococcales</taxon>
        <taxon>Microbacteriaceae</taxon>
        <taxon>Homoserinimonas</taxon>
    </lineage>
</organism>
<dbReference type="AlphaFoldDB" id="A0A2U1T352"/>
<reference evidence="8" key="1">
    <citation type="submission" date="2018-04" db="EMBL/GenBank/DDBJ databases">
        <authorList>
            <person name="Liu S."/>
            <person name="Wang Z."/>
            <person name="Li J."/>
        </authorList>
    </citation>
    <scope>NUCLEOTIDE SEQUENCE [LARGE SCALE GENOMIC DNA]</scope>
    <source>
        <strain evidence="8">S1194</strain>
    </source>
</reference>
<evidence type="ECO:0000313" key="8">
    <source>
        <dbReference type="Proteomes" id="UP000244978"/>
    </source>
</evidence>
<sequence length="458" mass="46168">MTDHAIIAELAALLDATQLAAGDAALAFDRDHSDGTGQGVPIAAVFPTSTDQVAAVVRLAAKHGVPIVPQGTRSGLAGGANAVDGCLLLSLEGMTSILSIDVADQVVTTQAGVITFELVRAVAERGLFYPPDPGSWAISTIGGNIATNAGGMRCVKYGVTGDFVRELTVVLASGEIIRTGHRTVKGVAGLDLTSLIVGSEGTLGIVTEATLALLPTPGEPCGVLAAFPSPSQALAAADAIMATGRRPSILEYLDAGTIAAISSFSPSSRLPGGAGAALIIQSDEAGRAAADVEEYAAIALACGATTVDIAQDAAAVDAIMEARRMLHGAMRAVAGASLNEDVSVPRSRLAELLNGIAAIGQNAGVDIFSAGHIGDGNLHPIICFDPADAAAVATANDTYQHVIALAISLGGTASGEHGIGSLKRAHLDAELGPTVRQLQRSVKHAFDPAGLLNPGKKL</sequence>
<evidence type="ECO:0000256" key="3">
    <source>
        <dbReference type="ARBA" id="ARBA00022630"/>
    </source>
</evidence>
<evidence type="ECO:0000313" key="7">
    <source>
        <dbReference type="EMBL" id="PWB98299.1"/>
    </source>
</evidence>
<comment type="cofactor">
    <cofactor evidence="1">
        <name>FAD</name>
        <dbReference type="ChEBI" id="CHEBI:57692"/>
    </cofactor>
</comment>
<evidence type="ECO:0000256" key="1">
    <source>
        <dbReference type="ARBA" id="ARBA00001974"/>
    </source>
</evidence>
<gene>
    <name evidence="7" type="ORF">DF220_11000</name>
</gene>
<dbReference type="SUPFAM" id="SSF55103">
    <property type="entry name" value="FAD-linked oxidases, C-terminal domain"/>
    <property type="match status" value="1"/>
</dbReference>
<keyword evidence="8" id="KW-1185">Reference proteome</keyword>
<dbReference type="InterPro" id="IPR016166">
    <property type="entry name" value="FAD-bd_PCMH"/>
</dbReference>
<dbReference type="PROSITE" id="PS51387">
    <property type="entry name" value="FAD_PCMH"/>
    <property type="match status" value="1"/>
</dbReference>
<dbReference type="Pfam" id="PF01565">
    <property type="entry name" value="FAD_binding_4"/>
    <property type="match status" value="1"/>
</dbReference>
<dbReference type="InterPro" id="IPR006094">
    <property type="entry name" value="Oxid_FAD_bind_N"/>
</dbReference>
<dbReference type="InterPro" id="IPR051914">
    <property type="entry name" value="FAD-linked_OxidoTrans_Type4"/>
</dbReference>
<evidence type="ECO:0000256" key="2">
    <source>
        <dbReference type="ARBA" id="ARBA00008000"/>
    </source>
</evidence>
<dbReference type="Proteomes" id="UP000244978">
    <property type="component" value="Unassembled WGS sequence"/>
</dbReference>
<dbReference type="Gene3D" id="1.10.45.10">
    <property type="entry name" value="Vanillyl-alcohol Oxidase, Chain A, domain 4"/>
    <property type="match status" value="1"/>
</dbReference>
<keyword evidence="3" id="KW-0285">Flavoprotein</keyword>
<keyword evidence="5" id="KW-0560">Oxidoreductase</keyword>
<evidence type="ECO:0000256" key="5">
    <source>
        <dbReference type="ARBA" id="ARBA00023002"/>
    </source>
</evidence>
<dbReference type="GO" id="GO:0016491">
    <property type="term" value="F:oxidoreductase activity"/>
    <property type="evidence" value="ECO:0007669"/>
    <property type="project" value="UniProtKB-KW"/>
</dbReference>
<dbReference type="PANTHER" id="PTHR42934">
    <property type="entry name" value="GLYCOLATE OXIDASE SUBUNIT GLCD"/>
    <property type="match status" value="1"/>
</dbReference>
<evidence type="ECO:0000259" key="6">
    <source>
        <dbReference type="PROSITE" id="PS51387"/>
    </source>
</evidence>
<feature type="domain" description="FAD-binding PCMH-type" evidence="6">
    <location>
        <begin position="37"/>
        <end position="216"/>
    </location>
</feature>
<dbReference type="SUPFAM" id="SSF56176">
    <property type="entry name" value="FAD-binding/transporter-associated domain-like"/>
    <property type="match status" value="1"/>
</dbReference>
<dbReference type="FunFam" id="3.30.70.2740:FF:000001">
    <property type="entry name" value="D-lactate dehydrogenase mitochondrial"/>
    <property type="match status" value="1"/>
</dbReference>
<dbReference type="Gene3D" id="3.30.70.2740">
    <property type="match status" value="1"/>
</dbReference>
<accession>A0A2U1T352</accession>
<evidence type="ECO:0000256" key="4">
    <source>
        <dbReference type="ARBA" id="ARBA00022827"/>
    </source>
</evidence>
<dbReference type="InterPro" id="IPR004113">
    <property type="entry name" value="FAD-bd_oxidored_4_C"/>
</dbReference>
<proteinExistence type="inferred from homology"/>
<keyword evidence="4" id="KW-0274">FAD</keyword>
<dbReference type="Pfam" id="PF02913">
    <property type="entry name" value="FAD-oxidase_C"/>
    <property type="match status" value="1"/>
</dbReference>
<dbReference type="FunFam" id="1.10.45.10:FF:000001">
    <property type="entry name" value="D-lactate dehydrogenase mitochondrial"/>
    <property type="match status" value="1"/>
</dbReference>
<dbReference type="InterPro" id="IPR016171">
    <property type="entry name" value="Vanillyl_alc_oxidase_C-sub2"/>
</dbReference>
<dbReference type="GO" id="GO:0071949">
    <property type="term" value="F:FAD binding"/>
    <property type="evidence" value="ECO:0007669"/>
    <property type="project" value="InterPro"/>
</dbReference>
<dbReference type="InterPro" id="IPR016164">
    <property type="entry name" value="FAD-linked_Oxase-like_C"/>
</dbReference>
<dbReference type="InterPro" id="IPR036318">
    <property type="entry name" value="FAD-bd_PCMH-like_sf"/>
</dbReference>
<dbReference type="PANTHER" id="PTHR42934:SF2">
    <property type="entry name" value="GLYCOLATE OXIDASE SUBUNIT GLCD"/>
    <property type="match status" value="1"/>
</dbReference>
<dbReference type="EMBL" id="QEEX01000001">
    <property type="protein sequence ID" value="PWB98299.1"/>
    <property type="molecule type" value="Genomic_DNA"/>
</dbReference>
<dbReference type="RefSeq" id="WP_108998030.1">
    <property type="nucleotide sequence ID" value="NZ_QEEX01000001.1"/>
</dbReference>
<comment type="caution">
    <text evidence="7">The sequence shown here is derived from an EMBL/GenBank/DDBJ whole genome shotgun (WGS) entry which is preliminary data.</text>
</comment>
<name>A0A2U1T352_9MICO</name>
<dbReference type="InterPro" id="IPR016169">
    <property type="entry name" value="FAD-bd_PCMH_sub2"/>
</dbReference>